<organism evidence="1 2">
    <name type="scientific">Sporothrix bragantina</name>
    <dbReference type="NCBI Taxonomy" id="671064"/>
    <lineage>
        <taxon>Eukaryota</taxon>
        <taxon>Fungi</taxon>
        <taxon>Dikarya</taxon>
        <taxon>Ascomycota</taxon>
        <taxon>Pezizomycotina</taxon>
        <taxon>Sordariomycetes</taxon>
        <taxon>Sordariomycetidae</taxon>
        <taxon>Ophiostomatales</taxon>
        <taxon>Ophiostomataceae</taxon>
        <taxon>Sporothrix</taxon>
    </lineage>
</organism>
<sequence length="153" mass="17451">MSYTGATAYRALVRTSDALDVNGMLPKVIFWHGTDSKWVYTCPLGHDTFETTCRIIEGKDPQGDDQRLRASWGCEASVAEFLAKFAEFCPPVQQVLQFVTSVQHAKHLVAAQQLPPTAEIKARIESVWDPKNNWIYHHEMRFMTLMYDEAVPF</sequence>
<protein>
    <submittedName>
        <fullName evidence="1">Uncharacterized protein</fullName>
    </submittedName>
</protein>
<accession>A0ABP0CWI3</accession>
<keyword evidence="2" id="KW-1185">Reference proteome</keyword>
<reference evidence="1 2" key="1">
    <citation type="submission" date="2024-01" db="EMBL/GenBank/DDBJ databases">
        <authorList>
            <person name="Allen C."/>
            <person name="Tagirdzhanova G."/>
        </authorList>
    </citation>
    <scope>NUCLEOTIDE SEQUENCE [LARGE SCALE GENOMIC DNA]</scope>
</reference>
<proteinExistence type="predicted"/>
<dbReference type="Gene3D" id="3.30.9.30">
    <property type="match status" value="1"/>
</dbReference>
<name>A0ABP0CWI3_9PEZI</name>
<dbReference type="EMBL" id="CAWUHC010000149">
    <property type="protein sequence ID" value="CAK7235905.1"/>
    <property type="molecule type" value="Genomic_DNA"/>
</dbReference>
<evidence type="ECO:0000313" key="1">
    <source>
        <dbReference type="EMBL" id="CAK7235905.1"/>
    </source>
</evidence>
<dbReference type="SUPFAM" id="SSF54373">
    <property type="entry name" value="FAD-linked reductases, C-terminal domain"/>
    <property type="match status" value="1"/>
</dbReference>
<dbReference type="Proteomes" id="UP001642406">
    <property type="component" value="Unassembled WGS sequence"/>
</dbReference>
<comment type="caution">
    <text evidence="1">The sequence shown here is derived from an EMBL/GenBank/DDBJ whole genome shotgun (WGS) entry which is preliminary data.</text>
</comment>
<evidence type="ECO:0000313" key="2">
    <source>
        <dbReference type="Proteomes" id="UP001642406"/>
    </source>
</evidence>
<gene>
    <name evidence="1" type="ORF">SBRCBS47491_009454</name>
</gene>